<dbReference type="OrthoDB" id="426386at2759"/>
<dbReference type="EMBL" id="CP144527">
    <property type="protein sequence ID" value="WWC72802.1"/>
    <property type="molecule type" value="Genomic_DNA"/>
</dbReference>
<reference evidence="3" key="3">
    <citation type="submission" date="2016-07" db="EMBL/GenBank/DDBJ databases">
        <title>Evolution of pathogenesis and genome organization in the Tremellales.</title>
        <authorList>
            <person name="Cuomo C."/>
            <person name="Litvintseva A."/>
            <person name="Heitman J."/>
            <person name="Chen Y."/>
            <person name="Sun S."/>
            <person name="Springer D."/>
            <person name="Dromer F."/>
            <person name="Young S."/>
            <person name="Zeng Q."/>
            <person name="Chapman S."/>
            <person name="Gujja S."/>
            <person name="Saif S."/>
            <person name="Birren B."/>
        </authorList>
    </citation>
    <scope>NUCLEOTIDE SEQUENCE</scope>
    <source>
        <strain evidence="3">CBS 10737</strain>
    </source>
</reference>
<dbReference type="PANTHER" id="PTHR21377">
    <property type="entry name" value="PROTEIN FAM210B, MITOCHONDRIAL"/>
    <property type="match status" value="1"/>
</dbReference>
<feature type="domain" description="DUF1279" evidence="2">
    <location>
        <begin position="111"/>
        <end position="238"/>
    </location>
</feature>
<name>A0A1B9HT94_9TREE</name>
<evidence type="ECO:0000259" key="2">
    <source>
        <dbReference type="Pfam" id="PF06916"/>
    </source>
</evidence>
<evidence type="ECO:0000256" key="1">
    <source>
        <dbReference type="SAM" id="MobiDB-lite"/>
    </source>
</evidence>
<dbReference type="RefSeq" id="XP_019007712.1">
    <property type="nucleotide sequence ID" value="XM_019159040.1"/>
</dbReference>
<dbReference type="GeneID" id="30175715"/>
<evidence type="ECO:0000313" key="4">
    <source>
        <dbReference type="EMBL" id="WWC72802.1"/>
    </source>
</evidence>
<dbReference type="InterPro" id="IPR009688">
    <property type="entry name" value="FAM210A/B-like_dom"/>
</dbReference>
<dbReference type="Pfam" id="PF06916">
    <property type="entry name" value="FAM210A-B_dom"/>
    <property type="match status" value="1"/>
</dbReference>
<reference evidence="4" key="4">
    <citation type="submission" date="2024-02" db="EMBL/GenBank/DDBJ databases">
        <title>Comparative genomics of Cryptococcus and Kwoniella reveals pathogenesis evolution and contrasting modes of karyotype evolution via chromosome fusion or intercentromeric recombination.</title>
        <authorList>
            <person name="Coelho M.A."/>
            <person name="David-Palma M."/>
            <person name="Shea T."/>
            <person name="Bowers K."/>
            <person name="McGinley-Smith S."/>
            <person name="Mohammad A.W."/>
            <person name="Gnirke A."/>
            <person name="Yurkov A.M."/>
            <person name="Nowrousian M."/>
            <person name="Sun S."/>
            <person name="Cuomo C.A."/>
            <person name="Heitman J."/>
        </authorList>
    </citation>
    <scope>NUCLEOTIDE SEQUENCE</scope>
    <source>
        <strain evidence="4">CBS 10737</strain>
    </source>
</reference>
<evidence type="ECO:0000313" key="5">
    <source>
        <dbReference type="Proteomes" id="UP000094020"/>
    </source>
</evidence>
<dbReference type="AlphaFoldDB" id="A0A1B9HT94"/>
<dbReference type="STRING" id="1296096.A0A1B9HT94"/>
<keyword evidence="5" id="KW-1185">Reference proteome</keyword>
<feature type="region of interest" description="Disordered" evidence="1">
    <location>
        <begin position="260"/>
        <end position="280"/>
    </location>
</feature>
<dbReference type="KEGG" id="kpin:30175715"/>
<feature type="region of interest" description="Disordered" evidence="1">
    <location>
        <begin position="69"/>
        <end position="103"/>
    </location>
</feature>
<organism evidence="3">
    <name type="scientific">Kwoniella pini CBS 10737</name>
    <dbReference type="NCBI Taxonomy" id="1296096"/>
    <lineage>
        <taxon>Eukaryota</taxon>
        <taxon>Fungi</taxon>
        <taxon>Dikarya</taxon>
        <taxon>Basidiomycota</taxon>
        <taxon>Agaricomycotina</taxon>
        <taxon>Tremellomycetes</taxon>
        <taxon>Tremellales</taxon>
        <taxon>Cryptococcaceae</taxon>
        <taxon>Kwoniella</taxon>
    </lineage>
</organism>
<reference evidence="4" key="2">
    <citation type="submission" date="2013-07" db="EMBL/GenBank/DDBJ databases">
        <authorList>
            <consortium name="The Broad Institute Genome Sequencing Platform"/>
            <person name="Cuomo C."/>
            <person name="Litvintseva A."/>
            <person name="Chen Y."/>
            <person name="Heitman J."/>
            <person name="Sun S."/>
            <person name="Springer D."/>
            <person name="Dromer F."/>
            <person name="Young S.K."/>
            <person name="Zeng Q."/>
            <person name="Gargeya S."/>
            <person name="Fitzgerald M."/>
            <person name="Abouelleil A."/>
            <person name="Alvarado L."/>
            <person name="Berlin A.M."/>
            <person name="Chapman S.B."/>
            <person name="Dewar J."/>
            <person name="Goldberg J."/>
            <person name="Griggs A."/>
            <person name="Gujja S."/>
            <person name="Hansen M."/>
            <person name="Howarth C."/>
            <person name="Imamovic A."/>
            <person name="Larimer J."/>
            <person name="McCowan C."/>
            <person name="Murphy C."/>
            <person name="Pearson M."/>
            <person name="Priest M."/>
            <person name="Roberts A."/>
            <person name="Saif S."/>
            <person name="Shea T."/>
            <person name="Sykes S."/>
            <person name="Wortman J."/>
            <person name="Nusbaum C."/>
            <person name="Birren B."/>
        </authorList>
    </citation>
    <scope>NUCLEOTIDE SEQUENCE</scope>
    <source>
        <strain evidence="4">CBS 10737</strain>
    </source>
</reference>
<sequence>MSNLPMLRSSIASSSRTTLIHRSTNIPKLVSTRLTSSTLPRHAISSTILRSTRTPFQPVIFRSFTSTTLKRNDPSTSTTTSSPNSQSQSNSHSLTSDSEESPEDSKFSITQRLKILFKKYGWYALGIYTILSTIDCSLSFLAVHTLGAERIKPIFDNVIQFYRLKRYGKEEAENLRLEDEEKRIKELKESESKSITTIKEEKNQWFSKTFWAELALAYAIHKTLLLPVRAGLTVAWTPKIVNWLASRGWVGKGGLTRAATHAQGKVKNASERVKDRVKKP</sequence>
<gene>
    <name evidence="3" type="ORF">I206_07346</name>
    <name evidence="4" type="ORF">I206_106766</name>
</gene>
<proteinExistence type="predicted"/>
<dbReference type="EMBL" id="KI894016">
    <property type="protein sequence ID" value="OCF46493.1"/>
    <property type="molecule type" value="Genomic_DNA"/>
</dbReference>
<protein>
    <recommendedName>
        <fullName evidence="2">DUF1279 domain-containing protein</fullName>
    </recommendedName>
</protein>
<evidence type="ECO:0000313" key="3">
    <source>
        <dbReference type="EMBL" id="OCF46493.1"/>
    </source>
</evidence>
<reference evidence="3" key="1">
    <citation type="submission" date="2013-07" db="EMBL/GenBank/DDBJ databases">
        <title>The Genome Sequence of Cryptococcus pinus CBS10737.</title>
        <authorList>
            <consortium name="The Broad Institute Genome Sequencing Platform"/>
            <person name="Cuomo C."/>
            <person name="Litvintseva A."/>
            <person name="Chen Y."/>
            <person name="Heitman J."/>
            <person name="Sun S."/>
            <person name="Springer D."/>
            <person name="Dromer F."/>
            <person name="Young S.K."/>
            <person name="Zeng Q."/>
            <person name="Gargeya S."/>
            <person name="Fitzgerald M."/>
            <person name="Abouelleil A."/>
            <person name="Alvarado L."/>
            <person name="Berlin A.M."/>
            <person name="Chapman S.B."/>
            <person name="Dewar J."/>
            <person name="Goldberg J."/>
            <person name="Griggs A."/>
            <person name="Gujja S."/>
            <person name="Hansen M."/>
            <person name="Howarth C."/>
            <person name="Imamovic A."/>
            <person name="Larimer J."/>
            <person name="McCowan C."/>
            <person name="Murphy C."/>
            <person name="Pearson M."/>
            <person name="Priest M."/>
            <person name="Roberts A."/>
            <person name="Saif S."/>
            <person name="Shea T."/>
            <person name="Sykes S."/>
            <person name="Wortman J."/>
            <person name="Nusbaum C."/>
            <person name="Birren B."/>
        </authorList>
    </citation>
    <scope>NUCLEOTIDE SEQUENCE [LARGE SCALE GENOMIC DNA]</scope>
    <source>
        <strain evidence="3">CBS 10737</strain>
    </source>
</reference>
<dbReference type="Proteomes" id="UP000094020">
    <property type="component" value="Chromosome 9"/>
</dbReference>
<dbReference type="PANTHER" id="PTHR21377:SF0">
    <property type="entry name" value="PROTEIN FAM210B, MITOCHONDRIAL"/>
    <property type="match status" value="1"/>
</dbReference>
<accession>A0A1B9HT94</accession>
<dbReference type="GO" id="GO:0005739">
    <property type="term" value="C:mitochondrion"/>
    <property type="evidence" value="ECO:0007669"/>
    <property type="project" value="TreeGrafter"/>
</dbReference>
<feature type="compositionally biased region" description="Low complexity" evidence="1">
    <location>
        <begin position="74"/>
        <end position="96"/>
    </location>
</feature>
<dbReference type="InterPro" id="IPR045866">
    <property type="entry name" value="FAM210A/B-like"/>
</dbReference>